<dbReference type="InterPro" id="IPR029062">
    <property type="entry name" value="Class_I_gatase-like"/>
</dbReference>
<evidence type="ECO:0000256" key="2">
    <source>
        <dbReference type="ARBA" id="ARBA00022670"/>
    </source>
</evidence>
<keyword evidence="2" id="KW-0645">Protease</keyword>
<proteinExistence type="inferred from homology"/>
<dbReference type="SUPFAM" id="SSF52317">
    <property type="entry name" value="Class I glutamine amidotransferase-like"/>
    <property type="match status" value="1"/>
</dbReference>
<comment type="similarity">
    <text evidence="1">Belongs to the peptidase S51 family.</text>
</comment>
<keyword evidence="4" id="KW-0720">Serine protease</keyword>
<organism evidence="5 6">
    <name type="scientific">Microbacterium binotii</name>
    <dbReference type="NCBI Taxonomy" id="462710"/>
    <lineage>
        <taxon>Bacteria</taxon>
        <taxon>Bacillati</taxon>
        <taxon>Actinomycetota</taxon>
        <taxon>Actinomycetes</taxon>
        <taxon>Micrococcales</taxon>
        <taxon>Microbacteriaceae</taxon>
        <taxon>Microbacterium</taxon>
    </lineage>
</organism>
<reference evidence="5 6" key="1">
    <citation type="journal article" date="2019" name="Int. J. Syst. Evol. Microbiol.">
        <title>The Global Catalogue of Microorganisms (GCM) 10K type strain sequencing project: providing services to taxonomists for standard genome sequencing and annotation.</title>
        <authorList>
            <consortium name="The Broad Institute Genomics Platform"/>
            <consortium name="The Broad Institute Genome Sequencing Center for Infectious Disease"/>
            <person name="Wu L."/>
            <person name="Ma J."/>
        </authorList>
    </citation>
    <scope>NUCLEOTIDE SEQUENCE [LARGE SCALE GENOMIC DNA]</scope>
    <source>
        <strain evidence="5 6">JCM 16365</strain>
    </source>
</reference>
<dbReference type="Proteomes" id="UP001500274">
    <property type="component" value="Unassembled WGS sequence"/>
</dbReference>
<evidence type="ECO:0000256" key="4">
    <source>
        <dbReference type="ARBA" id="ARBA00022825"/>
    </source>
</evidence>
<dbReference type="Pfam" id="PF03575">
    <property type="entry name" value="Peptidase_S51"/>
    <property type="match status" value="1"/>
</dbReference>
<dbReference type="EMBL" id="BAAARI010000007">
    <property type="protein sequence ID" value="GAA2573186.1"/>
    <property type="molecule type" value="Genomic_DNA"/>
</dbReference>
<dbReference type="PANTHER" id="PTHR20842">
    <property type="entry name" value="PROTEASE S51 ALPHA-ASPARTYL DIPEPTIDASE"/>
    <property type="match status" value="1"/>
</dbReference>
<protein>
    <submittedName>
        <fullName evidence="5">Type 1 glutamine amidotransferase-like domain-containing protein</fullName>
    </submittedName>
</protein>
<dbReference type="PANTHER" id="PTHR20842:SF0">
    <property type="entry name" value="ALPHA-ASPARTYL DIPEPTIDASE"/>
    <property type="match status" value="1"/>
</dbReference>
<dbReference type="RefSeq" id="WP_344227438.1">
    <property type="nucleotide sequence ID" value="NZ_BAAARI010000007.1"/>
</dbReference>
<evidence type="ECO:0000256" key="1">
    <source>
        <dbReference type="ARBA" id="ARBA00006534"/>
    </source>
</evidence>
<gene>
    <name evidence="5" type="ORF">GCM10009862_10090</name>
</gene>
<evidence type="ECO:0000256" key="3">
    <source>
        <dbReference type="ARBA" id="ARBA00022801"/>
    </source>
</evidence>
<accession>A0ABN3P7S0</accession>
<name>A0ABN3P7S0_9MICO</name>
<keyword evidence="6" id="KW-1185">Reference proteome</keyword>
<evidence type="ECO:0000313" key="6">
    <source>
        <dbReference type="Proteomes" id="UP001500274"/>
    </source>
</evidence>
<evidence type="ECO:0000313" key="5">
    <source>
        <dbReference type="EMBL" id="GAA2573186.1"/>
    </source>
</evidence>
<dbReference type="Gene3D" id="3.40.50.880">
    <property type="match status" value="1"/>
</dbReference>
<sequence length="210" mass="21974">MRLLLLSWQSGALAPFLANASGGPGRRLTIGYLTDAQAAMAAAPFVAAERARVSALGHEVREISARDTEPDQLDAALGALDALYVASGSTFALLEALKTTGNDAVIVEHVRSGLPYIGTSAGSIIAGPDIAPASLMDDPADGPLLRDTRGLALVDTTIVPHADGRLPPYPPELIDRILHTYGGDHRLQPLRDDQALLVEARGTRVIASGE</sequence>
<dbReference type="InterPro" id="IPR005320">
    <property type="entry name" value="Peptidase_S51"/>
</dbReference>
<keyword evidence="3" id="KW-0378">Hydrolase</keyword>
<comment type="caution">
    <text evidence="5">The sequence shown here is derived from an EMBL/GenBank/DDBJ whole genome shotgun (WGS) entry which is preliminary data.</text>
</comment>